<dbReference type="PRINTS" id="PR01021">
    <property type="entry name" value="OMPADOMAIN"/>
</dbReference>
<dbReference type="InterPro" id="IPR036737">
    <property type="entry name" value="OmpA-like_sf"/>
</dbReference>
<evidence type="ECO:0000313" key="8">
    <source>
        <dbReference type="Proteomes" id="UP001446205"/>
    </source>
</evidence>
<evidence type="ECO:0000256" key="5">
    <source>
        <dbReference type="SAM" id="SignalP"/>
    </source>
</evidence>
<dbReference type="RefSeq" id="WP_341369212.1">
    <property type="nucleotide sequence ID" value="NZ_JBBPCO010000001.1"/>
</dbReference>
<keyword evidence="8" id="KW-1185">Reference proteome</keyword>
<evidence type="ECO:0000313" key="7">
    <source>
        <dbReference type="EMBL" id="MEK8088145.1"/>
    </source>
</evidence>
<gene>
    <name evidence="7" type="ORF">WOB96_00050</name>
</gene>
<proteinExistence type="predicted"/>
<dbReference type="EMBL" id="JBBPCO010000001">
    <property type="protein sequence ID" value="MEK8088145.1"/>
    <property type="molecule type" value="Genomic_DNA"/>
</dbReference>
<evidence type="ECO:0000256" key="2">
    <source>
        <dbReference type="ARBA" id="ARBA00023136"/>
    </source>
</evidence>
<organism evidence="7 8">
    <name type="scientific">Thermithiobacillus plumbiphilus</name>
    <dbReference type="NCBI Taxonomy" id="1729899"/>
    <lineage>
        <taxon>Bacteria</taxon>
        <taxon>Pseudomonadati</taxon>
        <taxon>Pseudomonadota</taxon>
        <taxon>Acidithiobacillia</taxon>
        <taxon>Acidithiobacillales</taxon>
        <taxon>Thermithiobacillaceae</taxon>
        <taxon>Thermithiobacillus</taxon>
    </lineage>
</organism>
<dbReference type="InterPro" id="IPR050330">
    <property type="entry name" value="Bact_OuterMem_StrucFunc"/>
</dbReference>
<dbReference type="InterPro" id="IPR006665">
    <property type="entry name" value="OmpA-like"/>
</dbReference>
<dbReference type="Pfam" id="PF13488">
    <property type="entry name" value="Gly-zipper_Omp"/>
    <property type="match status" value="1"/>
</dbReference>
<reference evidence="7 8" key="1">
    <citation type="submission" date="2024-04" db="EMBL/GenBank/DDBJ databases">
        <authorList>
            <person name="Abashina T."/>
            <person name="Shaikin A."/>
        </authorList>
    </citation>
    <scope>NUCLEOTIDE SEQUENCE [LARGE SCALE GENOMIC DNA]</scope>
    <source>
        <strain evidence="7 8">AAFK</strain>
    </source>
</reference>
<dbReference type="InterPro" id="IPR039567">
    <property type="entry name" value="Gly-zipper"/>
</dbReference>
<sequence length="227" mass="23903">MSVKNNYRKTALVLLMAGTIGLAGCATTPGYENTQRGAAIGTLGGGIAGAVIGNQSGNPRTGAAIGAAVGALAGAGYGRYLDNQQRELENRLASERAANEVAVQRVNQGRALNVRLNSTTFFRFGTAELVGDGQRVLNDVADVLNQYPESRVNITGYTDSVGTESYNQQLSQQRAQAVMNYLGSRGVDTSRMSAMGMGESNPIATNSTEAGRQLNRRVEILIQPTTA</sequence>
<evidence type="ECO:0000256" key="3">
    <source>
        <dbReference type="ARBA" id="ARBA00023237"/>
    </source>
</evidence>
<name>A0ABU9D3I3_9PROT</name>
<comment type="subcellular location">
    <subcellularLocation>
        <location evidence="1">Cell outer membrane</location>
    </subcellularLocation>
</comment>
<dbReference type="PROSITE" id="PS51257">
    <property type="entry name" value="PROKAR_LIPOPROTEIN"/>
    <property type="match status" value="1"/>
</dbReference>
<keyword evidence="2 4" id="KW-0472">Membrane</keyword>
<dbReference type="PROSITE" id="PS01068">
    <property type="entry name" value="OMPA_1"/>
    <property type="match status" value="1"/>
</dbReference>
<dbReference type="SUPFAM" id="SSF103088">
    <property type="entry name" value="OmpA-like"/>
    <property type="match status" value="1"/>
</dbReference>
<dbReference type="PANTHER" id="PTHR30329">
    <property type="entry name" value="STATOR ELEMENT OF FLAGELLAR MOTOR COMPLEX"/>
    <property type="match status" value="1"/>
</dbReference>
<evidence type="ECO:0000256" key="1">
    <source>
        <dbReference type="ARBA" id="ARBA00004442"/>
    </source>
</evidence>
<feature type="domain" description="OmpA-like" evidence="6">
    <location>
        <begin position="109"/>
        <end position="226"/>
    </location>
</feature>
<dbReference type="InterPro" id="IPR006664">
    <property type="entry name" value="OMP_bac"/>
</dbReference>
<feature type="signal peptide" evidence="5">
    <location>
        <begin position="1"/>
        <end position="25"/>
    </location>
</feature>
<dbReference type="Pfam" id="PF00691">
    <property type="entry name" value="OmpA"/>
    <property type="match status" value="1"/>
</dbReference>
<keyword evidence="5" id="KW-0732">Signal</keyword>
<evidence type="ECO:0000259" key="6">
    <source>
        <dbReference type="PROSITE" id="PS51123"/>
    </source>
</evidence>
<accession>A0ABU9D3I3</accession>
<dbReference type="CDD" id="cd07185">
    <property type="entry name" value="OmpA_C-like"/>
    <property type="match status" value="1"/>
</dbReference>
<dbReference type="Gene3D" id="3.30.1330.60">
    <property type="entry name" value="OmpA-like domain"/>
    <property type="match status" value="1"/>
</dbReference>
<comment type="caution">
    <text evidence="7">The sequence shown here is derived from an EMBL/GenBank/DDBJ whole genome shotgun (WGS) entry which is preliminary data.</text>
</comment>
<dbReference type="PROSITE" id="PS51123">
    <property type="entry name" value="OMPA_2"/>
    <property type="match status" value="1"/>
</dbReference>
<dbReference type="PANTHER" id="PTHR30329:SF21">
    <property type="entry name" value="LIPOPROTEIN YIAD-RELATED"/>
    <property type="match status" value="1"/>
</dbReference>
<dbReference type="Proteomes" id="UP001446205">
    <property type="component" value="Unassembled WGS sequence"/>
</dbReference>
<keyword evidence="3" id="KW-0998">Cell outer membrane</keyword>
<evidence type="ECO:0000256" key="4">
    <source>
        <dbReference type="PROSITE-ProRule" id="PRU00473"/>
    </source>
</evidence>
<dbReference type="InterPro" id="IPR006690">
    <property type="entry name" value="OMPA-like_CS"/>
</dbReference>
<dbReference type="PRINTS" id="PR01023">
    <property type="entry name" value="NAFLGMOTY"/>
</dbReference>
<feature type="chain" id="PRO_5045649071" evidence="5">
    <location>
        <begin position="26"/>
        <end position="227"/>
    </location>
</feature>
<protein>
    <submittedName>
        <fullName evidence="7">OmpA family protein</fullName>
    </submittedName>
</protein>